<proteinExistence type="predicted"/>
<evidence type="ECO:0000256" key="2">
    <source>
        <dbReference type="ARBA" id="ARBA00023125"/>
    </source>
</evidence>
<dbReference type="Gene3D" id="1.10.357.10">
    <property type="entry name" value="Tetracycline Repressor, domain 2"/>
    <property type="match status" value="1"/>
</dbReference>
<evidence type="ECO:0000256" key="1">
    <source>
        <dbReference type="ARBA" id="ARBA00023015"/>
    </source>
</evidence>
<keyword evidence="3" id="KW-0804">Transcription</keyword>
<dbReference type="SUPFAM" id="SSF46689">
    <property type="entry name" value="Homeodomain-like"/>
    <property type="match status" value="1"/>
</dbReference>
<evidence type="ECO:0000313" key="6">
    <source>
        <dbReference type="EMBL" id="GAA3574112.1"/>
    </source>
</evidence>
<evidence type="ECO:0000259" key="5">
    <source>
        <dbReference type="PROSITE" id="PS50977"/>
    </source>
</evidence>
<dbReference type="Pfam" id="PF00440">
    <property type="entry name" value="TetR_N"/>
    <property type="match status" value="1"/>
</dbReference>
<evidence type="ECO:0000256" key="3">
    <source>
        <dbReference type="ARBA" id="ARBA00023163"/>
    </source>
</evidence>
<dbReference type="PANTHER" id="PTHR30055">
    <property type="entry name" value="HTH-TYPE TRANSCRIPTIONAL REGULATOR RUTR"/>
    <property type="match status" value="1"/>
</dbReference>
<accession>A0ABP6XXT4</accession>
<comment type="caution">
    <text evidence="6">The sequence shown here is derived from an EMBL/GenBank/DDBJ whole genome shotgun (WGS) entry which is preliminary data.</text>
</comment>
<dbReference type="Gene3D" id="1.10.10.60">
    <property type="entry name" value="Homeodomain-like"/>
    <property type="match status" value="1"/>
</dbReference>
<dbReference type="InterPro" id="IPR001647">
    <property type="entry name" value="HTH_TetR"/>
</dbReference>
<dbReference type="PRINTS" id="PR00455">
    <property type="entry name" value="HTHTETR"/>
</dbReference>
<feature type="domain" description="HTH tetR-type" evidence="5">
    <location>
        <begin position="16"/>
        <end position="76"/>
    </location>
</feature>
<dbReference type="EMBL" id="BAAAZN010000019">
    <property type="protein sequence ID" value="GAA3574112.1"/>
    <property type="molecule type" value="Genomic_DNA"/>
</dbReference>
<reference evidence="7" key="1">
    <citation type="journal article" date="2019" name="Int. J. Syst. Evol. Microbiol.">
        <title>The Global Catalogue of Microorganisms (GCM) 10K type strain sequencing project: providing services to taxonomists for standard genome sequencing and annotation.</title>
        <authorList>
            <consortium name="The Broad Institute Genomics Platform"/>
            <consortium name="The Broad Institute Genome Sequencing Center for Infectious Disease"/>
            <person name="Wu L."/>
            <person name="Ma J."/>
        </authorList>
    </citation>
    <scope>NUCLEOTIDE SEQUENCE [LARGE SCALE GENOMIC DNA]</scope>
    <source>
        <strain evidence="7">JCM 16898</strain>
    </source>
</reference>
<keyword evidence="7" id="KW-1185">Reference proteome</keyword>
<dbReference type="PROSITE" id="PS50977">
    <property type="entry name" value="HTH_TETR_2"/>
    <property type="match status" value="1"/>
</dbReference>
<evidence type="ECO:0000256" key="4">
    <source>
        <dbReference type="PROSITE-ProRule" id="PRU00335"/>
    </source>
</evidence>
<dbReference type="InterPro" id="IPR050109">
    <property type="entry name" value="HTH-type_TetR-like_transc_reg"/>
</dbReference>
<evidence type="ECO:0000313" key="7">
    <source>
        <dbReference type="Proteomes" id="UP001500689"/>
    </source>
</evidence>
<dbReference type="PANTHER" id="PTHR30055:SF238">
    <property type="entry name" value="MYCOFACTOCIN BIOSYNTHESIS TRANSCRIPTIONAL REGULATOR MFTR-RELATED"/>
    <property type="match status" value="1"/>
</dbReference>
<name>A0ABP6XXT4_9PSEU</name>
<keyword evidence="2 4" id="KW-0238">DNA-binding</keyword>
<feature type="DNA-binding region" description="H-T-H motif" evidence="4">
    <location>
        <begin position="39"/>
        <end position="58"/>
    </location>
</feature>
<protein>
    <submittedName>
        <fullName evidence="6">TetR family transcriptional regulator</fullName>
    </submittedName>
</protein>
<gene>
    <name evidence="6" type="ORF">GCM10022222_68130</name>
</gene>
<sequence length="206" mass="23101">MYSRRVEETRYEQRKRRTRQLLIETALRLFAEQGYEQTTVAQIAAAADVATKTFFNHFPSKEDVVFADTRQRNTIPLQVIAERQPEDTVADLLTRSYQAMRADYQARGGEQHPTLMRAYTRLVLSVPNLQAKALHQVYDLQREVASALHEAFPDQLDPIKAAAVVGCLVGATQAAALTSLELGQSEDEFWAAMRCGLDTGLSGLRT</sequence>
<dbReference type="InterPro" id="IPR009057">
    <property type="entry name" value="Homeodomain-like_sf"/>
</dbReference>
<dbReference type="Proteomes" id="UP001500689">
    <property type="component" value="Unassembled WGS sequence"/>
</dbReference>
<keyword evidence="1" id="KW-0805">Transcription regulation</keyword>
<organism evidence="6 7">
    <name type="scientific">Amycolatopsis ultiminotia</name>
    <dbReference type="NCBI Taxonomy" id="543629"/>
    <lineage>
        <taxon>Bacteria</taxon>
        <taxon>Bacillati</taxon>
        <taxon>Actinomycetota</taxon>
        <taxon>Actinomycetes</taxon>
        <taxon>Pseudonocardiales</taxon>
        <taxon>Pseudonocardiaceae</taxon>
        <taxon>Amycolatopsis</taxon>
    </lineage>
</organism>